<keyword evidence="13" id="KW-1185">Reference proteome</keyword>
<keyword evidence="2" id="KW-0479">Metal-binding</keyword>
<dbReference type="GO" id="GO:0046872">
    <property type="term" value="F:metal ion binding"/>
    <property type="evidence" value="ECO:0007669"/>
    <property type="project" value="UniProtKB-KW"/>
</dbReference>
<dbReference type="PANTHER" id="PTHR22726">
    <property type="entry name" value="METALLOENDOPEPTIDASE OMA1"/>
    <property type="match status" value="1"/>
</dbReference>
<dbReference type="GO" id="GO:0006515">
    <property type="term" value="P:protein quality control for misfolded or incompletely synthesized proteins"/>
    <property type="evidence" value="ECO:0007669"/>
    <property type="project" value="TreeGrafter"/>
</dbReference>
<evidence type="ECO:0000256" key="3">
    <source>
        <dbReference type="ARBA" id="ARBA00022801"/>
    </source>
</evidence>
<accession>A0A6A4X202</accession>
<proteinExistence type="inferred from homology"/>
<dbReference type="CDD" id="cd07331">
    <property type="entry name" value="M48C_Oma1_like"/>
    <property type="match status" value="1"/>
</dbReference>
<keyword evidence="1 9" id="KW-0645">Protease</keyword>
<evidence type="ECO:0000256" key="2">
    <source>
        <dbReference type="ARBA" id="ARBA00022723"/>
    </source>
</evidence>
<dbReference type="InterPro" id="IPR051156">
    <property type="entry name" value="Mito/Outer_Membr_Metalloprot"/>
</dbReference>
<organism evidence="12 13">
    <name type="scientific">Amphibalanus amphitrite</name>
    <name type="common">Striped barnacle</name>
    <name type="synonym">Balanus amphitrite</name>
    <dbReference type="NCBI Taxonomy" id="1232801"/>
    <lineage>
        <taxon>Eukaryota</taxon>
        <taxon>Metazoa</taxon>
        <taxon>Ecdysozoa</taxon>
        <taxon>Arthropoda</taxon>
        <taxon>Crustacea</taxon>
        <taxon>Multicrustacea</taxon>
        <taxon>Cirripedia</taxon>
        <taxon>Thoracica</taxon>
        <taxon>Thoracicalcarea</taxon>
        <taxon>Balanomorpha</taxon>
        <taxon>Balanoidea</taxon>
        <taxon>Balanidae</taxon>
        <taxon>Amphibalaninae</taxon>
        <taxon>Amphibalanus</taxon>
    </lineage>
</organism>
<sequence>MMIEEHAMDTLPPDHGFYRTVVRVANRLLSANRDLAEMQRDWAVTVVADDAHVNAYAMEGERLSKAHLLDLLMILPLAAIWAFLPNDGISVFAHWFFRQMVTLLGDLPHSRALETEADEVGLHLAARACFDVREASAFWAKMSMKKELAGEADVLDWLSTHPADASRREGIDQRIPELERVRALCRCHPMPERDPRAVVEEFRRMLLEQAAARPPHPKSVPLELPRAGSGG</sequence>
<dbReference type="GO" id="GO:0034982">
    <property type="term" value="P:mitochondrial protein processing"/>
    <property type="evidence" value="ECO:0007669"/>
    <property type="project" value="TreeGrafter"/>
</dbReference>
<dbReference type="GO" id="GO:0005743">
    <property type="term" value="C:mitochondrial inner membrane"/>
    <property type="evidence" value="ECO:0007669"/>
    <property type="project" value="TreeGrafter"/>
</dbReference>
<dbReference type="PANTHER" id="PTHR22726:SF1">
    <property type="entry name" value="METALLOENDOPEPTIDASE OMA1, MITOCHONDRIAL"/>
    <property type="match status" value="1"/>
</dbReference>
<keyword evidence="4 9" id="KW-0862">Zinc</keyword>
<dbReference type="EMBL" id="VIIS01000345">
    <property type="protein sequence ID" value="KAF0310110.1"/>
    <property type="molecule type" value="Genomic_DNA"/>
</dbReference>
<comment type="cofactor">
    <cofactor evidence="9">
        <name>Zn(2+)</name>
        <dbReference type="ChEBI" id="CHEBI:29105"/>
    </cofactor>
    <text evidence="9">Binds 1 zinc ion per subunit.</text>
</comment>
<dbReference type="InterPro" id="IPR001915">
    <property type="entry name" value="Peptidase_M48"/>
</dbReference>
<dbReference type="OrthoDB" id="7464992at2759"/>
<evidence type="ECO:0000259" key="11">
    <source>
        <dbReference type="Pfam" id="PF01435"/>
    </source>
</evidence>
<comment type="similarity">
    <text evidence="6 9">Belongs to the peptidase M48 family.</text>
</comment>
<keyword evidence="5 9" id="KW-0482">Metalloprotease</keyword>
<evidence type="ECO:0000256" key="10">
    <source>
        <dbReference type="SAM" id="MobiDB-lite"/>
    </source>
</evidence>
<protein>
    <recommendedName>
        <fullName evidence="7">Metalloendopeptidase OMA1, mitochondrial</fullName>
    </recommendedName>
    <alternativeName>
        <fullName evidence="8">Overlapping with the m-AAA protease 1 homolog</fullName>
    </alternativeName>
</protein>
<reference evidence="12 13" key="1">
    <citation type="submission" date="2019-07" db="EMBL/GenBank/DDBJ databases">
        <title>Draft genome assembly of a fouling barnacle, Amphibalanus amphitrite (Darwin, 1854): The first reference genome for Thecostraca.</title>
        <authorList>
            <person name="Kim W."/>
        </authorList>
    </citation>
    <scope>NUCLEOTIDE SEQUENCE [LARGE SCALE GENOMIC DNA]</scope>
    <source>
        <strain evidence="12">SNU_AA5</strain>
        <tissue evidence="12">Soma without cirri and trophi</tissue>
    </source>
</reference>
<evidence type="ECO:0000256" key="6">
    <source>
        <dbReference type="ARBA" id="ARBA00038233"/>
    </source>
</evidence>
<evidence type="ECO:0000256" key="5">
    <source>
        <dbReference type="ARBA" id="ARBA00023049"/>
    </source>
</evidence>
<evidence type="ECO:0000256" key="4">
    <source>
        <dbReference type="ARBA" id="ARBA00022833"/>
    </source>
</evidence>
<dbReference type="GO" id="GO:0004222">
    <property type="term" value="F:metalloendopeptidase activity"/>
    <property type="evidence" value="ECO:0007669"/>
    <property type="project" value="InterPro"/>
</dbReference>
<evidence type="ECO:0000256" key="8">
    <source>
        <dbReference type="ARBA" id="ARBA00042978"/>
    </source>
</evidence>
<evidence type="ECO:0000313" key="12">
    <source>
        <dbReference type="EMBL" id="KAF0310110.1"/>
    </source>
</evidence>
<dbReference type="Pfam" id="PF01435">
    <property type="entry name" value="Peptidase_M48"/>
    <property type="match status" value="1"/>
</dbReference>
<comment type="caution">
    <text evidence="12">The sequence shown here is derived from an EMBL/GenBank/DDBJ whole genome shotgun (WGS) entry which is preliminary data.</text>
</comment>
<evidence type="ECO:0000256" key="7">
    <source>
        <dbReference type="ARBA" id="ARBA00040360"/>
    </source>
</evidence>
<evidence type="ECO:0000256" key="1">
    <source>
        <dbReference type="ARBA" id="ARBA00022670"/>
    </source>
</evidence>
<evidence type="ECO:0000256" key="9">
    <source>
        <dbReference type="RuleBase" id="RU003983"/>
    </source>
</evidence>
<evidence type="ECO:0000313" key="13">
    <source>
        <dbReference type="Proteomes" id="UP000440578"/>
    </source>
</evidence>
<dbReference type="Proteomes" id="UP000440578">
    <property type="component" value="Unassembled WGS sequence"/>
</dbReference>
<feature type="domain" description="Peptidase M48" evidence="11">
    <location>
        <begin position="63"/>
        <end position="174"/>
    </location>
</feature>
<dbReference type="AlphaFoldDB" id="A0A6A4X202"/>
<name>A0A6A4X202_AMPAM</name>
<gene>
    <name evidence="12" type="primary">Oma1</name>
    <name evidence="12" type="ORF">FJT64_018832</name>
</gene>
<feature type="region of interest" description="Disordered" evidence="10">
    <location>
        <begin position="209"/>
        <end position="231"/>
    </location>
</feature>
<keyword evidence="3 9" id="KW-0378">Hydrolase</keyword>